<evidence type="ECO:0000313" key="1">
    <source>
        <dbReference type="EMBL" id="PKU74170.1"/>
    </source>
</evidence>
<reference evidence="1 2" key="2">
    <citation type="journal article" date="2017" name="Nature">
        <title>The Apostasia genome and the evolution of orchids.</title>
        <authorList>
            <person name="Zhang G.Q."/>
            <person name="Liu K.W."/>
            <person name="Li Z."/>
            <person name="Lohaus R."/>
            <person name="Hsiao Y.Y."/>
            <person name="Niu S.C."/>
            <person name="Wang J.Y."/>
            <person name="Lin Y.C."/>
            <person name="Xu Q."/>
            <person name="Chen L.J."/>
            <person name="Yoshida K."/>
            <person name="Fujiwara S."/>
            <person name="Wang Z.W."/>
            <person name="Zhang Y.Q."/>
            <person name="Mitsuda N."/>
            <person name="Wang M."/>
            <person name="Liu G.H."/>
            <person name="Pecoraro L."/>
            <person name="Huang H.X."/>
            <person name="Xiao X.J."/>
            <person name="Lin M."/>
            <person name="Wu X.Y."/>
            <person name="Wu W.L."/>
            <person name="Chen Y.Y."/>
            <person name="Chang S.B."/>
            <person name="Sakamoto S."/>
            <person name="Ohme-Takagi M."/>
            <person name="Yagi M."/>
            <person name="Zeng S.J."/>
            <person name="Shen C.Y."/>
            <person name="Yeh C.M."/>
            <person name="Luo Y.B."/>
            <person name="Tsai W.C."/>
            <person name="Van de Peer Y."/>
            <person name="Liu Z.J."/>
        </authorList>
    </citation>
    <scope>NUCLEOTIDE SEQUENCE [LARGE SCALE GENOMIC DNA]</scope>
    <source>
        <tissue evidence="1">The whole plant</tissue>
    </source>
</reference>
<keyword evidence="2" id="KW-1185">Reference proteome</keyword>
<dbReference type="EMBL" id="KZ502685">
    <property type="protein sequence ID" value="PKU74170.1"/>
    <property type="molecule type" value="Genomic_DNA"/>
</dbReference>
<proteinExistence type="predicted"/>
<gene>
    <name evidence="1" type="ORF">MA16_Dca020146</name>
</gene>
<dbReference type="AlphaFoldDB" id="A0A2I0WES8"/>
<dbReference type="Proteomes" id="UP000233837">
    <property type="component" value="Unassembled WGS sequence"/>
</dbReference>
<protein>
    <submittedName>
        <fullName evidence="1">Uncharacterized protein</fullName>
    </submittedName>
</protein>
<name>A0A2I0WES8_9ASPA</name>
<sequence>MKWRLYRFLMRHGVVTNDKHLNDFIKLFADLLNLDEEVIDEYKVLLLNSQSDEYETS</sequence>
<accession>A0A2I0WES8</accession>
<evidence type="ECO:0000313" key="2">
    <source>
        <dbReference type="Proteomes" id="UP000233837"/>
    </source>
</evidence>
<organism evidence="1 2">
    <name type="scientific">Dendrobium catenatum</name>
    <dbReference type="NCBI Taxonomy" id="906689"/>
    <lineage>
        <taxon>Eukaryota</taxon>
        <taxon>Viridiplantae</taxon>
        <taxon>Streptophyta</taxon>
        <taxon>Embryophyta</taxon>
        <taxon>Tracheophyta</taxon>
        <taxon>Spermatophyta</taxon>
        <taxon>Magnoliopsida</taxon>
        <taxon>Liliopsida</taxon>
        <taxon>Asparagales</taxon>
        <taxon>Orchidaceae</taxon>
        <taxon>Epidendroideae</taxon>
        <taxon>Malaxideae</taxon>
        <taxon>Dendrobiinae</taxon>
        <taxon>Dendrobium</taxon>
    </lineage>
</organism>
<reference evidence="1 2" key="1">
    <citation type="journal article" date="2016" name="Sci. Rep.">
        <title>The Dendrobium catenatum Lindl. genome sequence provides insights into polysaccharide synthase, floral development and adaptive evolution.</title>
        <authorList>
            <person name="Zhang G.Q."/>
            <person name="Xu Q."/>
            <person name="Bian C."/>
            <person name="Tsai W.C."/>
            <person name="Yeh C.M."/>
            <person name="Liu K.W."/>
            <person name="Yoshida K."/>
            <person name="Zhang L.S."/>
            <person name="Chang S.B."/>
            <person name="Chen F."/>
            <person name="Shi Y."/>
            <person name="Su Y.Y."/>
            <person name="Zhang Y.Q."/>
            <person name="Chen L.J."/>
            <person name="Yin Y."/>
            <person name="Lin M."/>
            <person name="Huang H."/>
            <person name="Deng H."/>
            <person name="Wang Z.W."/>
            <person name="Zhu S.L."/>
            <person name="Zhao X."/>
            <person name="Deng C."/>
            <person name="Niu S.C."/>
            <person name="Huang J."/>
            <person name="Wang M."/>
            <person name="Liu G.H."/>
            <person name="Yang H.J."/>
            <person name="Xiao X.J."/>
            <person name="Hsiao Y.Y."/>
            <person name="Wu W.L."/>
            <person name="Chen Y.Y."/>
            <person name="Mitsuda N."/>
            <person name="Ohme-Takagi M."/>
            <person name="Luo Y.B."/>
            <person name="Van de Peer Y."/>
            <person name="Liu Z.J."/>
        </authorList>
    </citation>
    <scope>NUCLEOTIDE SEQUENCE [LARGE SCALE GENOMIC DNA]</scope>
    <source>
        <tissue evidence="1">The whole plant</tissue>
    </source>
</reference>